<keyword evidence="4 10" id="KW-1133">Transmembrane helix</keyword>
<dbReference type="InterPro" id="IPR000068">
    <property type="entry name" value="GPCR_3_Ca_sens_rcpt-rel"/>
</dbReference>
<reference evidence="12" key="1">
    <citation type="submission" date="2025-08" db="UniProtKB">
        <authorList>
            <consortium name="Ensembl"/>
        </authorList>
    </citation>
    <scope>IDENTIFICATION</scope>
</reference>
<accession>A0A8D2IR03</accession>
<feature type="transmembrane region" description="Helical" evidence="10">
    <location>
        <begin position="740"/>
        <end position="759"/>
    </location>
</feature>
<evidence type="ECO:0000256" key="4">
    <source>
        <dbReference type="ARBA" id="ARBA00022989"/>
    </source>
</evidence>
<dbReference type="OMA" id="KDNGEMF"/>
<dbReference type="PROSITE" id="PS50259">
    <property type="entry name" value="G_PROTEIN_RECEP_F3_4"/>
    <property type="match status" value="1"/>
</dbReference>
<dbReference type="GO" id="GO:0005886">
    <property type="term" value="C:plasma membrane"/>
    <property type="evidence" value="ECO:0007669"/>
    <property type="project" value="UniProtKB-SubCell"/>
</dbReference>
<dbReference type="Gene3D" id="2.10.50.30">
    <property type="entry name" value="GPCR, family 3, nine cysteines domain"/>
    <property type="match status" value="1"/>
</dbReference>
<dbReference type="InterPro" id="IPR017979">
    <property type="entry name" value="GPCR_3_CS"/>
</dbReference>
<feature type="transmembrane region" description="Helical" evidence="10">
    <location>
        <begin position="663"/>
        <end position="683"/>
    </location>
</feature>
<dbReference type="AlphaFoldDB" id="A0A8D2IR03"/>
<dbReference type="SUPFAM" id="SSF53822">
    <property type="entry name" value="Periplasmic binding protein-like I"/>
    <property type="match status" value="1"/>
</dbReference>
<evidence type="ECO:0000256" key="5">
    <source>
        <dbReference type="ARBA" id="ARBA00023040"/>
    </source>
</evidence>
<dbReference type="CDD" id="cd15283">
    <property type="entry name" value="7tmC_V2R_pheromone"/>
    <property type="match status" value="1"/>
</dbReference>
<evidence type="ECO:0000256" key="3">
    <source>
        <dbReference type="ARBA" id="ARBA00022692"/>
    </source>
</evidence>
<comment type="subcellular location">
    <subcellularLocation>
        <location evidence="1">Cell membrane</location>
        <topology evidence="1">Multi-pass membrane protein</topology>
    </subcellularLocation>
</comment>
<keyword evidence="13" id="KW-1185">Reference proteome</keyword>
<dbReference type="GO" id="GO:0004930">
    <property type="term" value="F:G protein-coupled receptor activity"/>
    <property type="evidence" value="ECO:0007669"/>
    <property type="project" value="UniProtKB-KW"/>
</dbReference>
<feature type="transmembrane region" description="Helical" evidence="10">
    <location>
        <begin position="629"/>
        <end position="651"/>
    </location>
</feature>
<feature type="transmembrane region" description="Helical" evidence="10">
    <location>
        <begin position="584"/>
        <end position="602"/>
    </location>
</feature>
<evidence type="ECO:0000313" key="12">
    <source>
        <dbReference type="Ensembl" id="ENSVKKP00000001288.1"/>
    </source>
</evidence>
<dbReference type="Pfam" id="PF01094">
    <property type="entry name" value="ANF_receptor"/>
    <property type="match status" value="1"/>
</dbReference>
<dbReference type="PANTHER" id="PTHR24061:SF599">
    <property type="entry name" value="G-PROTEIN COUPLED RECEPTORS FAMILY 3 PROFILE DOMAIN-CONTAINING PROTEIN"/>
    <property type="match status" value="1"/>
</dbReference>
<sequence length="772" mass="86915">MLKRVVHLNYQHILALLFAVKEINENPEILPNVTLGFQIYDIYSDAEMTYRGTMQLISTKNRFVPNFKCDIQDNLIAIIGALRSDATHQIANILGIYRIPQVGDIWSVQKSKYLCTFSPSYDGLQYMGILQLLLHFKWIWIGFIADDLESGDMFLKLMLPLFSKSGICLAFVEACPKYVTYDNDKADVIQKGIEMYAKLMSSRANALVFYAEADSIFFLRWVLFLPEIEDMIQKQKGKVWILTAQMEFKSFVFQREWDIQAICGAITLAIHSNELQGFKEFIRGRNPASATGDSFIRDFWEQAFGCVFPNSALGKAEDDICTGEEKLENLSGAFFEMNMSGHSYSIYNAVYAVAHALHAMLLSRSKTKRVVEGERRILQTNQPWQVKPVRKTWRLCHFPVHPSTTAKVQPTSLCNDKCYPGFSKKGKEGELFCCYDFECSLCPEDHYPNMDHILCLPKPVIFLSYEEPLGISLAASALSFSLTTVVVLHMFLKHRNTPVVKANNRNLTYTLLISLLLCFLCALLFIGKPNRVTCLLRQNIFGIIFSMAVSCVLAKTITVVLAFMVTKPGSRMRRWVGKRLSTSVVLSCSLIQGGLCIAWLATSPPFPHLDMLSKDNTILFECNEGSVTMFYSVLGYMGFLAIASFIVAFLARKLPDSFNEAKFITFSMVMFCSVWLSFVPTYQSTAGKYVVVMEIFSILASSGGLLSCIFLPKCFLLKSISSSTGICPTLCTVKTDGKNLLSFYLISLSHFSTALILLLSNDPITSLVRILL</sequence>
<dbReference type="InterPro" id="IPR004073">
    <property type="entry name" value="GPCR_3_vmron_rcpt_2"/>
</dbReference>
<evidence type="ECO:0000256" key="9">
    <source>
        <dbReference type="ARBA" id="ARBA00023224"/>
    </source>
</evidence>
<feature type="transmembrane region" description="Helical" evidence="10">
    <location>
        <begin position="539"/>
        <end position="563"/>
    </location>
</feature>
<name>A0A8D2IR03_VARKO</name>
<evidence type="ECO:0000256" key="6">
    <source>
        <dbReference type="ARBA" id="ARBA00023136"/>
    </source>
</evidence>
<keyword evidence="5" id="KW-0297">G-protein coupled receptor</keyword>
<feature type="transmembrane region" description="Helical" evidence="10">
    <location>
        <begin position="509"/>
        <end position="527"/>
    </location>
</feature>
<dbReference type="Pfam" id="PF00003">
    <property type="entry name" value="7tm_3"/>
    <property type="match status" value="1"/>
</dbReference>
<keyword evidence="7" id="KW-0675">Receptor</keyword>
<evidence type="ECO:0000256" key="1">
    <source>
        <dbReference type="ARBA" id="ARBA00004651"/>
    </source>
</evidence>
<feature type="domain" description="G-protein coupled receptors family 3 profile" evidence="11">
    <location>
        <begin position="469"/>
        <end position="717"/>
    </location>
</feature>
<dbReference type="Ensembl" id="ENSVKKT00000001337.1">
    <property type="protein sequence ID" value="ENSVKKP00000001288.1"/>
    <property type="gene ID" value="ENSVKKG00000001058.1"/>
</dbReference>
<keyword evidence="6 10" id="KW-0472">Membrane</keyword>
<proteinExistence type="predicted"/>
<evidence type="ECO:0000256" key="7">
    <source>
        <dbReference type="ARBA" id="ARBA00023170"/>
    </source>
</evidence>
<keyword evidence="2" id="KW-1003">Cell membrane</keyword>
<dbReference type="InterPro" id="IPR017978">
    <property type="entry name" value="GPCR_3_C"/>
</dbReference>
<keyword evidence="9" id="KW-0807">Transducer</keyword>
<dbReference type="PANTHER" id="PTHR24061">
    <property type="entry name" value="CALCIUM-SENSING RECEPTOR-RELATED"/>
    <property type="match status" value="1"/>
</dbReference>
<evidence type="ECO:0000256" key="2">
    <source>
        <dbReference type="ARBA" id="ARBA00022475"/>
    </source>
</evidence>
<dbReference type="InterPro" id="IPR000337">
    <property type="entry name" value="GPCR_3"/>
</dbReference>
<evidence type="ECO:0000256" key="10">
    <source>
        <dbReference type="SAM" id="Phobius"/>
    </source>
</evidence>
<organism evidence="12 13">
    <name type="scientific">Varanus komodoensis</name>
    <name type="common">Komodo dragon</name>
    <dbReference type="NCBI Taxonomy" id="61221"/>
    <lineage>
        <taxon>Eukaryota</taxon>
        <taxon>Metazoa</taxon>
        <taxon>Chordata</taxon>
        <taxon>Craniata</taxon>
        <taxon>Vertebrata</taxon>
        <taxon>Euteleostomi</taxon>
        <taxon>Lepidosauria</taxon>
        <taxon>Squamata</taxon>
        <taxon>Bifurcata</taxon>
        <taxon>Unidentata</taxon>
        <taxon>Episquamata</taxon>
        <taxon>Toxicofera</taxon>
        <taxon>Anguimorpha</taxon>
        <taxon>Paleoanguimorpha</taxon>
        <taxon>Varanoidea</taxon>
        <taxon>Varanidae</taxon>
        <taxon>Varanus</taxon>
    </lineage>
</organism>
<dbReference type="PRINTS" id="PR01535">
    <property type="entry name" value="VOMERONASL2R"/>
</dbReference>
<keyword evidence="3 10" id="KW-0812">Transmembrane</keyword>
<keyword evidence="8" id="KW-0325">Glycoprotein</keyword>
<protein>
    <recommendedName>
        <fullName evidence="11">G-protein coupled receptors family 3 profile domain-containing protein</fullName>
    </recommendedName>
</protein>
<dbReference type="InterPro" id="IPR028082">
    <property type="entry name" value="Peripla_BP_I"/>
</dbReference>
<feature type="transmembrane region" description="Helical" evidence="10">
    <location>
        <begin position="689"/>
        <end position="711"/>
    </location>
</feature>
<feature type="transmembrane region" description="Helical" evidence="10">
    <location>
        <begin position="469"/>
        <end position="488"/>
    </location>
</feature>
<evidence type="ECO:0000256" key="8">
    <source>
        <dbReference type="ARBA" id="ARBA00023180"/>
    </source>
</evidence>
<dbReference type="InterPro" id="IPR038550">
    <property type="entry name" value="GPCR_3_9-Cys_sf"/>
</dbReference>
<dbReference type="PROSITE" id="PS00981">
    <property type="entry name" value="G_PROTEIN_RECEP_F3_3"/>
    <property type="match status" value="1"/>
</dbReference>
<evidence type="ECO:0000313" key="13">
    <source>
        <dbReference type="Proteomes" id="UP000694545"/>
    </source>
</evidence>
<dbReference type="InterPro" id="IPR001828">
    <property type="entry name" value="ANF_lig-bd_rcpt"/>
</dbReference>
<dbReference type="Gene3D" id="3.40.50.2300">
    <property type="match status" value="2"/>
</dbReference>
<dbReference type="Proteomes" id="UP000694545">
    <property type="component" value="Unplaced"/>
</dbReference>
<reference evidence="12" key="2">
    <citation type="submission" date="2025-09" db="UniProtKB">
        <authorList>
            <consortium name="Ensembl"/>
        </authorList>
    </citation>
    <scope>IDENTIFICATION</scope>
</reference>
<dbReference type="PRINTS" id="PR00248">
    <property type="entry name" value="GPCRMGR"/>
</dbReference>
<evidence type="ECO:0000259" key="11">
    <source>
        <dbReference type="PROSITE" id="PS50259"/>
    </source>
</evidence>